<organism evidence="2 3">
    <name type="scientific">Melghirimyces profundicolus</name>
    <dbReference type="NCBI Taxonomy" id="1242148"/>
    <lineage>
        <taxon>Bacteria</taxon>
        <taxon>Bacillati</taxon>
        <taxon>Bacillota</taxon>
        <taxon>Bacilli</taxon>
        <taxon>Bacillales</taxon>
        <taxon>Thermoactinomycetaceae</taxon>
        <taxon>Melghirimyces</taxon>
    </lineage>
</organism>
<proteinExistence type="predicted"/>
<dbReference type="CDD" id="cd10950">
    <property type="entry name" value="CE4_BsYlxY_like"/>
    <property type="match status" value="1"/>
</dbReference>
<dbReference type="GO" id="GO:0016810">
    <property type="term" value="F:hydrolase activity, acting on carbon-nitrogen (but not peptide) bonds"/>
    <property type="evidence" value="ECO:0007669"/>
    <property type="project" value="InterPro"/>
</dbReference>
<name>A0A2T6BRB1_9BACL</name>
<dbReference type="InterPro" id="IPR050248">
    <property type="entry name" value="Polysacc_deacetylase_ArnD"/>
</dbReference>
<keyword evidence="3" id="KW-1185">Reference proteome</keyword>
<dbReference type="EMBL" id="QBKR01000015">
    <property type="protein sequence ID" value="PTX58631.1"/>
    <property type="molecule type" value="Genomic_DNA"/>
</dbReference>
<protein>
    <submittedName>
        <fullName evidence="2">Putative sporulation protein (Polysaccharide deacetylase family)</fullName>
    </submittedName>
</protein>
<dbReference type="PANTHER" id="PTHR10587:SF80">
    <property type="entry name" value="CHITOOLIGOSACCHARIDE DEACETYLASE"/>
    <property type="match status" value="1"/>
</dbReference>
<gene>
    <name evidence="2" type="ORF">C8P63_11529</name>
</gene>
<evidence type="ECO:0000313" key="2">
    <source>
        <dbReference type="EMBL" id="PTX58631.1"/>
    </source>
</evidence>
<accession>A0A2T6BRB1</accession>
<dbReference type="Proteomes" id="UP000244240">
    <property type="component" value="Unassembled WGS sequence"/>
</dbReference>
<dbReference type="InterPro" id="IPR011330">
    <property type="entry name" value="Glyco_hydro/deAcase_b/a-brl"/>
</dbReference>
<dbReference type="AlphaFoldDB" id="A0A2T6BRB1"/>
<feature type="domain" description="NodB homology" evidence="1">
    <location>
        <begin position="133"/>
        <end position="309"/>
    </location>
</feature>
<dbReference type="PROSITE" id="PS51677">
    <property type="entry name" value="NODB"/>
    <property type="match status" value="1"/>
</dbReference>
<dbReference type="InterPro" id="IPR002509">
    <property type="entry name" value="NODB_dom"/>
</dbReference>
<reference evidence="2 3" key="1">
    <citation type="submission" date="2018-04" db="EMBL/GenBank/DDBJ databases">
        <title>Genomic Encyclopedia of Archaeal and Bacterial Type Strains, Phase II (KMG-II): from individual species to whole genera.</title>
        <authorList>
            <person name="Goeker M."/>
        </authorList>
    </citation>
    <scope>NUCLEOTIDE SEQUENCE [LARGE SCALE GENOMIC DNA]</scope>
    <source>
        <strain evidence="2 3">DSM 45787</strain>
    </source>
</reference>
<dbReference type="Gene3D" id="3.20.20.370">
    <property type="entry name" value="Glycoside hydrolase/deacetylase"/>
    <property type="match status" value="1"/>
</dbReference>
<dbReference type="Pfam" id="PF01522">
    <property type="entry name" value="Polysacc_deac_1"/>
    <property type="match status" value="1"/>
</dbReference>
<dbReference type="GO" id="GO:0005975">
    <property type="term" value="P:carbohydrate metabolic process"/>
    <property type="evidence" value="ECO:0007669"/>
    <property type="project" value="InterPro"/>
</dbReference>
<dbReference type="RefSeq" id="WP_108024238.1">
    <property type="nucleotide sequence ID" value="NZ_QBKR01000015.1"/>
</dbReference>
<dbReference type="SUPFAM" id="SSF88713">
    <property type="entry name" value="Glycoside hydrolase/deacetylase"/>
    <property type="match status" value="1"/>
</dbReference>
<dbReference type="PANTHER" id="PTHR10587">
    <property type="entry name" value="GLYCOSYL TRANSFERASE-RELATED"/>
    <property type="match status" value="1"/>
</dbReference>
<dbReference type="GO" id="GO:0016020">
    <property type="term" value="C:membrane"/>
    <property type="evidence" value="ECO:0007669"/>
    <property type="project" value="TreeGrafter"/>
</dbReference>
<dbReference type="OrthoDB" id="9812065at2"/>
<evidence type="ECO:0000313" key="3">
    <source>
        <dbReference type="Proteomes" id="UP000244240"/>
    </source>
</evidence>
<comment type="caution">
    <text evidence="2">The sequence shown here is derived from an EMBL/GenBank/DDBJ whole genome shotgun (WGS) entry which is preliminary data.</text>
</comment>
<evidence type="ECO:0000259" key="1">
    <source>
        <dbReference type="PROSITE" id="PS51677"/>
    </source>
</evidence>
<sequence>MRRGRFTWWLILAVPLVWLGVYSPSVTAYVKAVKKGTAEPVFKPFHRNDEWRDLIESGARVRNEPPVDARVDRVWKAIPGYNGLEVDQEVTYRLAVKQKKKKSIPWVYREIPARVNLDQLGAQPIYRGNEHKPMAALMINVAWGSEYLPKMLKILEEEGVAATFFLDGSWLKKHPAEAKQILQKGHEVGNHAYSHPLMSRISRERVRSEIRKTEDLVGRLGVRSVYFAPPAGDFNRNVLEEAHRMGMKTVLWTVDTVDWKESSTPQWMIQRIRNHISKGSLVLMHPTGRTVEALPQIISTIKEKGLRLGTVGEVLSPNRVERLEPIGTF</sequence>